<reference evidence="16 17" key="1">
    <citation type="submission" date="2018-04" db="EMBL/GenBank/DDBJ databases">
        <title>Genomic Encyclopedia of Archaeal and Bacterial Type Strains, Phase II (KMG-II): from individual species to whole genera.</title>
        <authorList>
            <person name="Goeker M."/>
        </authorList>
    </citation>
    <scope>NUCLEOTIDE SEQUENCE [LARGE SCALE GENOMIC DNA]</scope>
    <source>
        <strain evidence="16 17">DSM 28823</strain>
    </source>
</reference>
<evidence type="ECO:0000256" key="7">
    <source>
        <dbReference type="ARBA" id="ARBA00022723"/>
    </source>
</evidence>
<evidence type="ECO:0000256" key="3">
    <source>
        <dbReference type="ARBA" id="ARBA00008343"/>
    </source>
</evidence>
<evidence type="ECO:0000256" key="1">
    <source>
        <dbReference type="ARBA" id="ARBA00000843"/>
    </source>
</evidence>
<evidence type="ECO:0000256" key="4">
    <source>
        <dbReference type="ARBA" id="ARBA00012045"/>
    </source>
</evidence>
<dbReference type="InterPro" id="IPR029119">
    <property type="entry name" value="MutY_C"/>
</dbReference>
<dbReference type="AlphaFoldDB" id="A0A2T5C4V5"/>
<name>A0A2T5C4V5_9BACT</name>
<dbReference type="EMBL" id="QAAD01000003">
    <property type="protein sequence ID" value="PTN09877.1"/>
    <property type="molecule type" value="Genomic_DNA"/>
</dbReference>
<dbReference type="RefSeq" id="WP_107821261.1">
    <property type="nucleotide sequence ID" value="NZ_OY782574.1"/>
</dbReference>
<evidence type="ECO:0000256" key="8">
    <source>
        <dbReference type="ARBA" id="ARBA00022763"/>
    </source>
</evidence>
<gene>
    <name evidence="16" type="ORF">C8N47_103174</name>
</gene>
<comment type="similarity">
    <text evidence="3 14">Belongs to the Nth/MutY family.</text>
</comment>
<keyword evidence="8 14" id="KW-0227">DNA damage</keyword>
<dbReference type="InterPro" id="IPR044298">
    <property type="entry name" value="MIG/MutY"/>
</dbReference>
<dbReference type="GO" id="GO:0035485">
    <property type="term" value="F:adenine/guanine mispair binding"/>
    <property type="evidence" value="ECO:0007669"/>
    <property type="project" value="TreeGrafter"/>
</dbReference>
<dbReference type="InterPro" id="IPR005760">
    <property type="entry name" value="A/G_AdeGlyc_MutY"/>
</dbReference>
<dbReference type="NCBIfam" id="TIGR01084">
    <property type="entry name" value="mutY"/>
    <property type="match status" value="1"/>
</dbReference>
<evidence type="ECO:0000256" key="2">
    <source>
        <dbReference type="ARBA" id="ARBA00002933"/>
    </source>
</evidence>
<evidence type="ECO:0000256" key="5">
    <source>
        <dbReference type="ARBA" id="ARBA00022023"/>
    </source>
</evidence>
<comment type="cofactor">
    <cofactor evidence="14">
        <name>[4Fe-4S] cluster</name>
        <dbReference type="ChEBI" id="CHEBI:49883"/>
    </cofactor>
    <text evidence="14">Binds 1 [4Fe-4S] cluster.</text>
</comment>
<organism evidence="16 17">
    <name type="scientific">Mangrovibacterium marinum</name>
    <dbReference type="NCBI Taxonomy" id="1639118"/>
    <lineage>
        <taxon>Bacteria</taxon>
        <taxon>Pseudomonadati</taxon>
        <taxon>Bacteroidota</taxon>
        <taxon>Bacteroidia</taxon>
        <taxon>Marinilabiliales</taxon>
        <taxon>Prolixibacteraceae</taxon>
        <taxon>Mangrovibacterium</taxon>
    </lineage>
</organism>
<dbReference type="Gene3D" id="1.10.1670.10">
    <property type="entry name" value="Helix-hairpin-Helix base-excision DNA repair enzymes (C-terminal)"/>
    <property type="match status" value="1"/>
</dbReference>
<dbReference type="GO" id="GO:0051539">
    <property type="term" value="F:4 iron, 4 sulfur cluster binding"/>
    <property type="evidence" value="ECO:0007669"/>
    <property type="project" value="UniProtKB-UniRule"/>
</dbReference>
<evidence type="ECO:0000256" key="13">
    <source>
        <dbReference type="ARBA" id="ARBA00023295"/>
    </source>
</evidence>
<dbReference type="Proteomes" id="UP000243525">
    <property type="component" value="Unassembled WGS sequence"/>
</dbReference>
<dbReference type="FunFam" id="1.10.340.30:FF:000002">
    <property type="entry name" value="Adenine DNA glycosylase"/>
    <property type="match status" value="1"/>
</dbReference>
<dbReference type="GO" id="GO:0032357">
    <property type="term" value="F:oxidized purine DNA binding"/>
    <property type="evidence" value="ECO:0007669"/>
    <property type="project" value="TreeGrafter"/>
</dbReference>
<keyword evidence="11" id="KW-0411">Iron-sulfur</keyword>
<evidence type="ECO:0000256" key="10">
    <source>
        <dbReference type="ARBA" id="ARBA00023004"/>
    </source>
</evidence>
<keyword evidence="7" id="KW-0479">Metal-binding</keyword>
<evidence type="ECO:0000256" key="14">
    <source>
        <dbReference type="RuleBase" id="RU365096"/>
    </source>
</evidence>
<protein>
    <recommendedName>
        <fullName evidence="5 14">Adenine DNA glycosylase</fullName>
        <ecNumber evidence="4 14">3.2.2.31</ecNumber>
    </recommendedName>
</protein>
<evidence type="ECO:0000313" key="17">
    <source>
        <dbReference type="Proteomes" id="UP000243525"/>
    </source>
</evidence>
<keyword evidence="9" id="KW-0378">Hydrolase</keyword>
<dbReference type="EC" id="3.2.2.31" evidence="4 14"/>
<dbReference type="SUPFAM" id="SSF55811">
    <property type="entry name" value="Nudix"/>
    <property type="match status" value="1"/>
</dbReference>
<dbReference type="InterPro" id="IPR003265">
    <property type="entry name" value="HhH-GPD_domain"/>
</dbReference>
<evidence type="ECO:0000256" key="12">
    <source>
        <dbReference type="ARBA" id="ARBA00023204"/>
    </source>
</evidence>
<keyword evidence="10 14" id="KW-0408">Iron</keyword>
<evidence type="ECO:0000256" key="11">
    <source>
        <dbReference type="ARBA" id="ARBA00023014"/>
    </source>
</evidence>
<comment type="catalytic activity">
    <reaction evidence="1 14">
        <text>Hydrolyzes free adenine bases from 7,8-dihydro-8-oxoguanine:adenine mismatched double-stranded DNA, leaving an apurinic site.</text>
        <dbReference type="EC" id="3.2.2.31"/>
    </reaction>
</comment>
<dbReference type="SUPFAM" id="SSF48150">
    <property type="entry name" value="DNA-glycosylase"/>
    <property type="match status" value="1"/>
</dbReference>
<accession>A0A2T5C4V5</accession>
<comment type="function">
    <text evidence="2">Adenine glycosylase active on G-A mispairs. MutY also corrects error-prone DNA synthesis past GO lesions which are due to the oxidatively damaged form of guanine: 7,8-dihydro-8-oxoguanine (8-oxo-dGTP).</text>
</comment>
<keyword evidence="6" id="KW-0004">4Fe-4S</keyword>
<dbReference type="Gene3D" id="3.90.79.10">
    <property type="entry name" value="Nucleoside Triphosphate Pyrophosphohydrolase"/>
    <property type="match status" value="1"/>
</dbReference>
<evidence type="ECO:0000256" key="9">
    <source>
        <dbReference type="ARBA" id="ARBA00022801"/>
    </source>
</evidence>
<dbReference type="Pfam" id="PF14815">
    <property type="entry name" value="NUDIX_4"/>
    <property type="match status" value="1"/>
</dbReference>
<dbReference type="InterPro" id="IPR011257">
    <property type="entry name" value="DNA_glycosylase"/>
</dbReference>
<feature type="domain" description="HhH-GPD" evidence="15">
    <location>
        <begin position="39"/>
        <end position="190"/>
    </location>
</feature>
<dbReference type="OrthoDB" id="9802365at2"/>
<dbReference type="Pfam" id="PF00730">
    <property type="entry name" value="HhH-GPD"/>
    <property type="match status" value="1"/>
</dbReference>
<proteinExistence type="inferred from homology"/>
<dbReference type="InterPro" id="IPR023170">
    <property type="entry name" value="HhH_base_excis_C"/>
</dbReference>
<sequence length="352" mass="40678">MADFEQIKGRLHHWYQANKRQLPWRETTDPYFIWLSEVILQQTRIDQGLAYFRRFTEHYPNVKLLANASEDEVLKLWQGLGYYSRARNLHQAAKTIAQQMNGNFPDTYNNIIALKGVGEYTAAAIASISFNLPHAVVDGNVFRVLARLFGIDTPIDSTAGKKLFGELAAELLDHHHPGLHNQAMMEFGALQCTPKNPNCTNCILNDCCIALQESKIDKLPVKQGKIKIRHRYFNYIVLTDDRHSYLQKRTGNDIWKNLFEFPLVEAGEKTEIDQVLKQLDQLGIPTESQILSVSNWQKQVLSHQHIHYRFIQLEQTSPKTDRSNLIRVDQKDIFKFAVPKPIEQKLAQLEWI</sequence>
<dbReference type="PANTHER" id="PTHR42944">
    <property type="entry name" value="ADENINE DNA GLYCOSYLASE"/>
    <property type="match status" value="1"/>
</dbReference>
<evidence type="ECO:0000256" key="6">
    <source>
        <dbReference type="ARBA" id="ARBA00022485"/>
    </source>
</evidence>
<dbReference type="GO" id="GO:0000701">
    <property type="term" value="F:purine-specific mismatch base pair DNA N-glycosylase activity"/>
    <property type="evidence" value="ECO:0007669"/>
    <property type="project" value="UniProtKB-EC"/>
</dbReference>
<keyword evidence="12" id="KW-0234">DNA repair</keyword>
<dbReference type="GO" id="GO:0006298">
    <property type="term" value="P:mismatch repair"/>
    <property type="evidence" value="ECO:0007669"/>
    <property type="project" value="TreeGrafter"/>
</dbReference>
<dbReference type="CDD" id="cd00056">
    <property type="entry name" value="ENDO3c"/>
    <property type="match status" value="1"/>
</dbReference>
<dbReference type="PANTHER" id="PTHR42944:SF1">
    <property type="entry name" value="ADENINE DNA GLYCOSYLASE"/>
    <property type="match status" value="1"/>
</dbReference>
<keyword evidence="17" id="KW-1185">Reference proteome</keyword>
<comment type="caution">
    <text evidence="16">The sequence shown here is derived from an EMBL/GenBank/DDBJ whole genome shotgun (WGS) entry which is preliminary data.</text>
</comment>
<dbReference type="SMART" id="SM00478">
    <property type="entry name" value="ENDO3c"/>
    <property type="match status" value="1"/>
</dbReference>
<dbReference type="CDD" id="cd03431">
    <property type="entry name" value="NUDIX_DNA_Glycosylase_C-MutY"/>
    <property type="match status" value="1"/>
</dbReference>
<dbReference type="InterPro" id="IPR015797">
    <property type="entry name" value="NUDIX_hydrolase-like_dom_sf"/>
</dbReference>
<evidence type="ECO:0000259" key="15">
    <source>
        <dbReference type="SMART" id="SM00478"/>
    </source>
</evidence>
<dbReference type="Gene3D" id="1.10.340.30">
    <property type="entry name" value="Hypothetical protein, domain 2"/>
    <property type="match status" value="1"/>
</dbReference>
<dbReference type="GO" id="GO:0006284">
    <property type="term" value="P:base-excision repair"/>
    <property type="evidence" value="ECO:0007669"/>
    <property type="project" value="UniProtKB-UniRule"/>
</dbReference>
<dbReference type="GO" id="GO:0034039">
    <property type="term" value="F:8-oxo-7,8-dihydroguanine DNA N-glycosylase activity"/>
    <property type="evidence" value="ECO:0007669"/>
    <property type="project" value="TreeGrafter"/>
</dbReference>
<keyword evidence="13 14" id="KW-0326">Glycosidase</keyword>
<dbReference type="GO" id="GO:0046872">
    <property type="term" value="F:metal ion binding"/>
    <property type="evidence" value="ECO:0007669"/>
    <property type="project" value="UniProtKB-UniRule"/>
</dbReference>
<evidence type="ECO:0000313" key="16">
    <source>
        <dbReference type="EMBL" id="PTN09877.1"/>
    </source>
</evidence>